<dbReference type="Gene3D" id="3.40.50.10140">
    <property type="entry name" value="Toll/interleukin-1 receptor homology (TIR) domain"/>
    <property type="match status" value="1"/>
</dbReference>
<dbReference type="SUPFAM" id="SSF52200">
    <property type="entry name" value="Toll/Interleukin receptor TIR domain"/>
    <property type="match status" value="1"/>
</dbReference>
<dbReference type="GO" id="GO:0007165">
    <property type="term" value="P:signal transduction"/>
    <property type="evidence" value="ECO:0007669"/>
    <property type="project" value="InterPro"/>
</dbReference>
<name>A0A1F7RXX1_9BACT</name>
<gene>
    <name evidence="2" type="ORF">A2W05_09260</name>
</gene>
<organism evidence="2 3">
    <name type="scientific">Candidatus Schekmanbacteria bacterium RBG_16_38_10</name>
    <dbReference type="NCBI Taxonomy" id="1817879"/>
    <lineage>
        <taxon>Bacteria</taxon>
        <taxon>Candidatus Schekmaniibacteriota</taxon>
    </lineage>
</organism>
<dbReference type="Pfam" id="PF24406">
    <property type="entry name" value="nSTAND_NTPase4"/>
    <property type="match status" value="1"/>
</dbReference>
<dbReference type="Proteomes" id="UP000178797">
    <property type="component" value="Unassembled WGS sequence"/>
</dbReference>
<evidence type="ECO:0000259" key="1">
    <source>
        <dbReference type="PROSITE" id="PS50104"/>
    </source>
</evidence>
<feature type="domain" description="TIR" evidence="1">
    <location>
        <begin position="5"/>
        <end position="148"/>
    </location>
</feature>
<dbReference type="Gene3D" id="3.40.50.300">
    <property type="entry name" value="P-loop containing nucleotide triphosphate hydrolases"/>
    <property type="match status" value="1"/>
</dbReference>
<protein>
    <submittedName>
        <fullName evidence="2">Toll-Interleukin receptor</fullName>
    </submittedName>
</protein>
<dbReference type="InterPro" id="IPR057123">
    <property type="entry name" value="STAND_NTPase4_dom"/>
</dbReference>
<reference evidence="2 3" key="1">
    <citation type="journal article" date="2016" name="Nat. Commun.">
        <title>Thousands of microbial genomes shed light on interconnected biogeochemical processes in an aquifer system.</title>
        <authorList>
            <person name="Anantharaman K."/>
            <person name="Brown C.T."/>
            <person name="Hug L.A."/>
            <person name="Sharon I."/>
            <person name="Castelle C.J."/>
            <person name="Probst A.J."/>
            <person name="Thomas B.C."/>
            <person name="Singh A."/>
            <person name="Wilkins M.J."/>
            <person name="Karaoz U."/>
            <person name="Brodie E.L."/>
            <person name="Williams K.H."/>
            <person name="Hubbard S.S."/>
            <person name="Banfield J.F."/>
        </authorList>
    </citation>
    <scope>NUCLEOTIDE SEQUENCE [LARGE SCALE GENOMIC DNA]</scope>
</reference>
<dbReference type="EMBL" id="MGDE01000089">
    <property type="protein sequence ID" value="OGL46415.1"/>
    <property type="molecule type" value="Genomic_DNA"/>
</dbReference>
<dbReference type="Pfam" id="PF13676">
    <property type="entry name" value="TIR_2"/>
    <property type="match status" value="1"/>
</dbReference>
<dbReference type="SUPFAM" id="SSF52540">
    <property type="entry name" value="P-loop containing nucleoside triphosphate hydrolases"/>
    <property type="match status" value="2"/>
</dbReference>
<dbReference type="InterPro" id="IPR027417">
    <property type="entry name" value="P-loop_NTPase"/>
</dbReference>
<proteinExistence type="predicted"/>
<keyword evidence="2" id="KW-0675">Receptor</keyword>
<dbReference type="InterPro" id="IPR035897">
    <property type="entry name" value="Toll_tir_struct_dom_sf"/>
</dbReference>
<accession>A0A1F7RXX1</accession>
<dbReference type="AlphaFoldDB" id="A0A1F7RXX1"/>
<sequence length="860" mass="100692">MNKNEKLKLVISYSHPDKDHIEKFTKHITPLSDLIDIWYDGKIIPGQDFQDNIDKNFENADIVCLFISADFLSSNSCLDERKSVIELKKKKGIAVIPVILSRCGWLDDKEISTLKALPTDGKPISDFTDSNEAWNTVYHGVKEVIEKEIKIKQLKITEQFSSFLQNIDLLTKAHSQKEEVLLNDIFIYPELEQYNDLREYDKKNSSKKLIEDICDYPKILIAGEDQSGKTTLCKKIFIELREKNFVPVYISYKTNQYHQGKIENIISRAFKEQYTTIPIEEIDKQRIIPIIDNFHFVENKEKHILDLSSYGHQIVVVDDIFCLNFKDESIIKSFTHFRIKEFIPSFRNQLIKKWIHLTDKKNEVSHNENEIYQNIDNTTELVNTALGKIIGSGIMPSYPFFILSVISIYETFEKPLDQEITSQGYCYQALIYMYLRKQGVKNDEIDTYINFLTEFAFFFYSAKKSELSIDEFNPFMKSYLNKYNFPIKQETLLKNLHQTQIIALDDCNNYSFCYQYLYYYFVAKYLAEHVEDNKQIINSIINNLHKEENAYIAVFMSHHSKNAYILDEIILNACSLFDKYKPATLSKEELSFFDEQADIIVKAVLPSKNVTPEKERANRLKNQDVVEQINRDKKKNIVREEENDDDLAIELRRSIKTVEVMGNIMKNRAGSLEKTRLEFIFKEAMEVHLRILASFFELIKNGKEQQDIIKYLSNRLNKIMEDKTRKPSQEELEKISKTIFWNMNFFVVYGLINKIIHSVGSNKLTELIEKVCDNENTQASFLIKHGVLMWYQKNLQIDNIAERIDKGGFSETGKKVMKHMIVNHCSMHHLGFREKQKIEHKLGISSKMLLIKQTKGNGYE</sequence>
<dbReference type="InterPro" id="IPR000157">
    <property type="entry name" value="TIR_dom"/>
</dbReference>
<dbReference type="PROSITE" id="PS50104">
    <property type="entry name" value="TIR"/>
    <property type="match status" value="1"/>
</dbReference>
<evidence type="ECO:0000313" key="3">
    <source>
        <dbReference type="Proteomes" id="UP000178797"/>
    </source>
</evidence>
<comment type="caution">
    <text evidence="2">The sequence shown here is derived from an EMBL/GenBank/DDBJ whole genome shotgun (WGS) entry which is preliminary data.</text>
</comment>
<evidence type="ECO:0000313" key="2">
    <source>
        <dbReference type="EMBL" id="OGL46415.1"/>
    </source>
</evidence>